<proteinExistence type="predicted"/>
<feature type="transmembrane region" description="Helical" evidence="1">
    <location>
        <begin position="84"/>
        <end position="103"/>
    </location>
</feature>
<organism evidence="2 3">
    <name type="scientific">Kalanchoe fedtschenkoi</name>
    <name type="common">Lavender scallops</name>
    <name type="synonym">South American air plant</name>
    <dbReference type="NCBI Taxonomy" id="63787"/>
    <lineage>
        <taxon>Eukaryota</taxon>
        <taxon>Viridiplantae</taxon>
        <taxon>Streptophyta</taxon>
        <taxon>Embryophyta</taxon>
        <taxon>Tracheophyta</taxon>
        <taxon>Spermatophyta</taxon>
        <taxon>Magnoliopsida</taxon>
        <taxon>eudicotyledons</taxon>
        <taxon>Gunneridae</taxon>
        <taxon>Pentapetalae</taxon>
        <taxon>Saxifragales</taxon>
        <taxon>Crassulaceae</taxon>
        <taxon>Kalanchoe</taxon>
    </lineage>
</organism>
<dbReference type="Gramene" id="Kaladp0037s0171.1.v1.1">
    <property type="protein sequence ID" value="Kaladp0037s0171.1.v1.1"/>
    <property type="gene ID" value="Kaladp0037s0171.v1.1"/>
</dbReference>
<keyword evidence="1" id="KW-1133">Transmembrane helix</keyword>
<reference evidence="2" key="1">
    <citation type="submission" date="2021-01" db="UniProtKB">
        <authorList>
            <consortium name="EnsemblPlants"/>
        </authorList>
    </citation>
    <scope>IDENTIFICATION</scope>
</reference>
<evidence type="ECO:0000313" key="3">
    <source>
        <dbReference type="Proteomes" id="UP000594263"/>
    </source>
</evidence>
<dbReference type="Proteomes" id="UP000594263">
    <property type="component" value="Unplaced"/>
</dbReference>
<evidence type="ECO:0000313" key="2">
    <source>
        <dbReference type="EnsemblPlants" id="Kaladp0037s0171.1.v1.1"/>
    </source>
</evidence>
<dbReference type="AlphaFoldDB" id="A0A7N0THE7"/>
<accession>A0A7N0THE7</accession>
<protein>
    <submittedName>
        <fullName evidence="2">Uncharacterized protein</fullName>
    </submittedName>
</protein>
<evidence type="ECO:0000256" key="1">
    <source>
        <dbReference type="SAM" id="Phobius"/>
    </source>
</evidence>
<keyword evidence="3" id="KW-1185">Reference proteome</keyword>
<keyword evidence="1" id="KW-0812">Transmembrane</keyword>
<sequence>MDPLIPLLILESGLLVFPNGSKWSERRRIDHHEGQVEEEAYEEIEEEAPKDETEIQVEQLNSVHCPTAFDICGDWFGVELILEMPWLLLCMFCLARILYTFLVKD</sequence>
<keyword evidence="1" id="KW-0472">Membrane</keyword>
<name>A0A7N0THE7_KALFE</name>
<dbReference type="EnsemblPlants" id="Kaladp0037s0171.1.v1.1">
    <property type="protein sequence ID" value="Kaladp0037s0171.1.v1.1"/>
    <property type="gene ID" value="Kaladp0037s0171.v1.1"/>
</dbReference>